<evidence type="ECO:0000313" key="9">
    <source>
        <dbReference type="Proteomes" id="UP000326759"/>
    </source>
</evidence>
<proteinExistence type="predicted"/>
<dbReference type="Pfam" id="PF26184">
    <property type="entry name" value="Ig_NUP210_8th"/>
    <property type="match status" value="1"/>
</dbReference>
<evidence type="ECO:0000259" key="4">
    <source>
        <dbReference type="Pfam" id="PF22959"/>
    </source>
</evidence>
<feature type="compositionally biased region" description="Polar residues" evidence="1">
    <location>
        <begin position="1290"/>
        <end position="1333"/>
    </location>
</feature>
<feature type="domain" description="NUP210 C-terminal Ig-like" evidence="3">
    <location>
        <begin position="1004"/>
        <end position="1155"/>
    </location>
</feature>
<feature type="domain" description="NUP210 Ig-like" evidence="7">
    <location>
        <begin position="616"/>
        <end position="734"/>
    </location>
</feature>
<dbReference type="Pfam" id="PF24902">
    <property type="entry name" value="Ig_NUP210_9th"/>
    <property type="match status" value="1"/>
</dbReference>
<feature type="region of interest" description="Disordered" evidence="1">
    <location>
        <begin position="1290"/>
        <end position="1338"/>
    </location>
</feature>
<dbReference type="PANTHER" id="PTHR23019:SF0">
    <property type="entry name" value="NUCLEAR PORE MEMBRANE GLYCOPROTEIN 210"/>
    <property type="match status" value="1"/>
</dbReference>
<evidence type="ECO:0000256" key="1">
    <source>
        <dbReference type="SAM" id="MobiDB-lite"/>
    </source>
</evidence>
<dbReference type="InterPro" id="IPR056899">
    <property type="entry name" value="Ig_NUP210_9th"/>
</dbReference>
<keyword evidence="2" id="KW-0812">Transmembrane</keyword>
<evidence type="ECO:0000313" key="8">
    <source>
        <dbReference type="EMBL" id="KAB7497685.1"/>
    </source>
</evidence>
<organism evidence="8 9">
    <name type="scientific">Armadillidium nasatum</name>
    <dbReference type="NCBI Taxonomy" id="96803"/>
    <lineage>
        <taxon>Eukaryota</taxon>
        <taxon>Metazoa</taxon>
        <taxon>Ecdysozoa</taxon>
        <taxon>Arthropoda</taxon>
        <taxon>Crustacea</taxon>
        <taxon>Multicrustacea</taxon>
        <taxon>Malacostraca</taxon>
        <taxon>Eumalacostraca</taxon>
        <taxon>Peracarida</taxon>
        <taxon>Isopoda</taxon>
        <taxon>Oniscidea</taxon>
        <taxon>Crinocheta</taxon>
        <taxon>Armadillidiidae</taxon>
        <taxon>Armadillidium</taxon>
    </lineage>
</organism>
<evidence type="ECO:0000256" key="2">
    <source>
        <dbReference type="SAM" id="Phobius"/>
    </source>
</evidence>
<feature type="domain" description="NUP210 Ig-like" evidence="5">
    <location>
        <begin position="352"/>
        <end position="429"/>
    </location>
</feature>
<dbReference type="InterPro" id="IPR045197">
    <property type="entry name" value="NUP210-like"/>
</dbReference>
<feature type="compositionally biased region" description="Polar residues" evidence="1">
    <location>
        <begin position="1364"/>
        <end position="1375"/>
    </location>
</feature>
<dbReference type="OrthoDB" id="361283at2759"/>
<dbReference type="Pfam" id="PF22959">
    <property type="entry name" value="Ig_NUP210_15th"/>
    <property type="match status" value="1"/>
</dbReference>
<feature type="domain" description="NUP210 Ig-like" evidence="6">
    <location>
        <begin position="927"/>
        <end position="991"/>
    </location>
</feature>
<dbReference type="Pfam" id="PF26181">
    <property type="entry name" value="Ig_NUP210_13th"/>
    <property type="match status" value="1"/>
</dbReference>
<feature type="region of interest" description="Disordered" evidence="1">
    <location>
        <begin position="1350"/>
        <end position="1375"/>
    </location>
</feature>
<protein>
    <submittedName>
        <fullName evidence="8">Nuclear pore membrane glycoprotein</fullName>
    </submittedName>
</protein>
<dbReference type="InterPro" id="IPR057586">
    <property type="entry name" value="Ig_NUP210_16th"/>
</dbReference>
<dbReference type="GO" id="GO:0005643">
    <property type="term" value="C:nuclear pore"/>
    <property type="evidence" value="ECO:0007669"/>
    <property type="project" value="TreeGrafter"/>
</dbReference>
<dbReference type="EMBL" id="SEYY01020015">
    <property type="protein sequence ID" value="KAB7497685.1"/>
    <property type="molecule type" value="Genomic_DNA"/>
</dbReference>
<name>A0A5N5SUU2_9CRUS</name>
<feature type="transmembrane region" description="Helical" evidence="2">
    <location>
        <begin position="1253"/>
        <end position="1274"/>
    </location>
</feature>
<evidence type="ECO:0000259" key="6">
    <source>
        <dbReference type="Pfam" id="PF25354"/>
    </source>
</evidence>
<keyword evidence="2" id="KW-0472">Membrane</keyword>
<dbReference type="Pfam" id="PF26183">
    <property type="entry name" value="Ig_NUP210_14th"/>
    <property type="match status" value="1"/>
</dbReference>
<dbReference type="Pfam" id="PF22957">
    <property type="entry name" value="NUP210_Ig"/>
    <property type="match status" value="1"/>
</dbReference>
<keyword evidence="2" id="KW-1133">Transmembrane helix</keyword>
<comment type="caution">
    <text evidence="8">The sequence shown here is derived from an EMBL/GenBank/DDBJ whole genome shotgun (WGS) entry which is preliminary data.</text>
</comment>
<feature type="non-terminal residue" evidence="8">
    <location>
        <position position="1"/>
    </location>
</feature>
<dbReference type="InterPro" id="IPR058779">
    <property type="entry name" value="Ig_NUP210_13th"/>
</dbReference>
<dbReference type="InterPro" id="IPR055095">
    <property type="entry name" value="NUP210_Ig_C"/>
</dbReference>
<gene>
    <name evidence="8" type="ORF">Anas_01342</name>
</gene>
<dbReference type="Pfam" id="PF25354">
    <property type="entry name" value="Ig_NUP210_16th"/>
    <property type="match status" value="1"/>
</dbReference>
<dbReference type="InterPro" id="IPR055094">
    <property type="entry name" value="NUP210_Ig15"/>
</dbReference>
<evidence type="ECO:0000259" key="3">
    <source>
        <dbReference type="Pfam" id="PF22957"/>
    </source>
</evidence>
<evidence type="ECO:0000259" key="5">
    <source>
        <dbReference type="Pfam" id="PF24902"/>
    </source>
</evidence>
<evidence type="ECO:0000259" key="7">
    <source>
        <dbReference type="Pfam" id="PF26181"/>
    </source>
</evidence>
<sequence length="1375" mass="150372">AKLSAIEVNGNFMDISPPLKASLALDIYDSIRVLPSVILLPWDPITKPNYSFNLTREHTEVYYGLVPIQIWSKLTHLVTVTHMAKGLTNVMASLAINPHNNDYAKVYIQEVLQLNILESAREVEIDKILTLYIKMGSVSRKNDSCVLAELGSSFAGFSKVSISYEMSKGILEDSVVVGVYKPLKPLTPKIGESVLALGTSRFDYEDSDILKAELIKPNSRVKSDMDIHAVLATSSVKVSGHCYKPFPLEVTVKDSEGRTFENISSLAITWSVSDLSLANFPQDETQLTNFQVIHDFRIPLTDRQNLVPFGVPGEISVTASLTGYKYQSLKHLSLPALRDSLKVLLVKDAELTPHELVLFNHKENQGEVSISGGSGHFELGKPDESIAVYEYIPSANKIIVIPISDGNTTLVLKDLCLDAATTPSSTIRVSSLGSLDLFVRDRLELHISTTAEVVVQDTFGNHIPYHTLMSLVPHPYSNIISVSFERVNEKGNAVFRVYGKETGSTTLKMSLKKGASTLFSPSRPIQVFPALTIHPQNVTLLVGAVFQVETRGGPSPDSPVEFLMANETIASVSFSGVVTSHSLGLTKLTARAVGTHKDGEEFIIYSQDSVMIRVISLESIHIHSPLQFLETGSIMPLYAVGGDSSLNPMAYSTVIPPLLFAWSLNGKQMASFQTLYMENNVIESKENQGIVRIKALKPGRVSVALKVSVTVPHSGIDYQIKNNVELTDKIEIKIFESLKLKNPISEDGKILLSPNAETKIETNRDSEENVFYKVKCSNESEPAPLVSVNSEGILKAGNRLGETSILISLTENFGIDQTISVLVEFVRLQTTTFMKSAGKSVFMTVPLGVSHELKVRAHDSRGRVFTATSSLLGFRPSRFDLVNFHRGSTNDTLVVTLRNPGQTVLSIWDYENPHQIDYWKINSGPGITPDSASVPYGSFICFSSNLLSSTGDVGIWKSDSIALEIDASSGVGIAHQVGKALVSYQVPGPIVITTELYIVPIKKIFVHSPTEILSNIKRENGTFIRVTFEGSDESLYSNDCSPYLTSTPNIPFTCLLSFESGHLGISAKEVFEANAAYIPGEGFGCVLESSFDSDVSFATSEVKLRLGASVIKAGLQEDVETSLLEIPFIPSAVLEKNNIVVTDIDQVVAVTLYGNSELLSSFTFDYDDRLITVEIESIDSNKANFVIASKDAVWSITGPFNPVYVSAVSSLTRQKLQIEVNFEKIGPDTCPDASRKEGLFNFLTATIHSYQSLLFSIFCLAITVVCLIFGYYSLANPGYKQTQNTSVFASSPSLSQPTSQVTNSLRTAATPTYSPAANTSPENSRRFQYSNSPKGIPLWSVDEEPIYGDPVFRSSPRPAYDGSPTYSSRNLSASK</sequence>
<accession>A0A5N5SUU2</accession>
<dbReference type="PANTHER" id="PTHR23019">
    <property type="entry name" value="NUCLEAR PORE MEMBRANE GLYCOPROTEIN GP210-RELATED"/>
    <property type="match status" value="1"/>
</dbReference>
<dbReference type="Proteomes" id="UP000326759">
    <property type="component" value="Unassembled WGS sequence"/>
</dbReference>
<reference evidence="8 9" key="1">
    <citation type="journal article" date="2019" name="PLoS Biol.">
        <title>Sex chromosomes control vertical transmission of feminizing Wolbachia symbionts in an isopod.</title>
        <authorList>
            <person name="Becking T."/>
            <person name="Chebbi M.A."/>
            <person name="Giraud I."/>
            <person name="Moumen B."/>
            <person name="Laverre T."/>
            <person name="Caubet Y."/>
            <person name="Peccoud J."/>
            <person name="Gilbert C."/>
            <person name="Cordaux R."/>
        </authorList>
    </citation>
    <scope>NUCLEOTIDE SEQUENCE [LARGE SCALE GENOMIC DNA]</scope>
    <source>
        <strain evidence="8">ANa2</strain>
        <tissue evidence="8">Whole body excluding digestive tract and cuticle</tissue>
    </source>
</reference>
<feature type="domain" description="NUP210 Ig-like" evidence="4">
    <location>
        <begin position="828"/>
        <end position="922"/>
    </location>
</feature>
<keyword evidence="9" id="KW-1185">Reference proteome</keyword>